<reference evidence="2" key="3">
    <citation type="submission" date="2016-12" db="EMBL/GenBank/DDBJ databases">
        <title>Annotation of the draft genome assembly of Crocosphaera watsonii WH 8501.</title>
        <authorList>
            <consortium name="US DOE Joint Genome Institute (JGI-ORNL)"/>
            <person name="Larimer F."/>
            <person name="Land M."/>
        </authorList>
    </citation>
    <scope>NUCLEOTIDE SEQUENCE</scope>
    <source>
        <strain evidence="2">WH 8501</strain>
    </source>
</reference>
<sequence>MDIKDYLITKIRRVLGIVDTLDAIDRVLHTQKRECLQEILDLIQSGSVVQCRINQINALAPIDPLKVYKHCLVIGDKNHFSFMIETHCADWLCSKIDYGDVVLDVGAAFGVISLPLAQAVGKKGQIHAFEPARKTQSFLKQIIDLNQIQNITIVPCAVNDQPGKAEFLEYTPEKEFFWASDVSTLSTPDSNRHRQHESYIVEVTTIDDYVATMNIEPKAMKIDIEGFELYGLQGAKTTLDRYHPYLCIDIHEDVKTGKSSLLGVQPFLEALGYDVQMKEHTLFCTPQGAE</sequence>
<organism evidence="2 3">
    <name type="scientific">Crocosphaera watsonii WH 8501</name>
    <dbReference type="NCBI Taxonomy" id="165597"/>
    <lineage>
        <taxon>Bacteria</taxon>
        <taxon>Bacillati</taxon>
        <taxon>Cyanobacteriota</taxon>
        <taxon>Cyanophyceae</taxon>
        <taxon>Oscillatoriophycideae</taxon>
        <taxon>Chroococcales</taxon>
        <taxon>Aphanothecaceae</taxon>
        <taxon>Crocosphaera</taxon>
    </lineage>
</organism>
<dbReference type="GO" id="GO:0032259">
    <property type="term" value="P:methylation"/>
    <property type="evidence" value="ECO:0007669"/>
    <property type="project" value="UniProtKB-KW"/>
</dbReference>
<accession>Q4C2M8</accession>
<dbReference type="InterPro" id="IPR029063">
    <property type="entry name" value="SAM-dependent_MTases_sf"/>
</dbReference>
<dbReference type="OrthoDB" id="421171at2"/>
<gene>
    <name evidence="2" type="ORF">CwatDRAFT_3263</name>
</gene>
<keyword evidence="3" id="KW-1185">Reference proteome</keyword>
<comment type="caution">
    <text evidence="2">The sequence shown here is derived from an EMBL/GenBank/DDBJ whole genome shotgun (WGS) entry which is preliminary data.</text>
</comment>
<dbReference type="RefSeq" id="WP_007305910.1">
    <property type="nucleotide sequence ID" value="NZ_AADV02000027.1"/>
</dbReference>
<protein>
    <submittedName>
        <fullName evidence="2">Methyltransferase FkbM</fullName>
    </submittedName>
</protein>
<dbReference type="InterPro" id="IPR052514">
    <property type="entry name" value="SAM-dependent_MTase"/>
</dbReference>
<dbReference type="KEGG" id="cwa:CwatDRAFT_3263"/>
<dbReference type="SUPFAM" id="SSF53335">
    <property type="entry name" value="S-adenosyl-L-methionine-dependent methyltransferases"/>
    <property type="match status" value="1"/>
</dbReference>
<dbReference type="NCBIfam" id="TIGR01444">
    <property type="entry name" value="fkbM_fam"/>
    <property type="match status" value="1"/>
</dbReference>
<dbReference type="EMBL" id="AADV02000027">
    <property type="protein sequence ID" value="EAM50419.1"/>
    <property type="molecule type" value="Genomic_DNA"/>
</dbReference>
<feature type="domain" description="Methyltransferase FkbM" evidence="1">
    <location>
        <begin position="104"/>
        <end position="274"/>
    </location>
</feature>
<dbReference type="PANTHER" id="PTHR34203:SF15">
    <property type="entry name" value="SLL1173 PROTEIN"/>
    <property type="match status" value="1"/>
</dbReference>
<evidence type="ECO:0000259" key="1">
    <source>
        <dbReference type="Pfam" id="PF05050"/>
    </source>
</evidence>
<dbReference type="Proteomes" id="UP000003922">
    <property type="component" value="Unassembled WGS sequence"/>
</dbReference>
<dbReference type="CDD" id="cd02440">
    <property type="entry name" value="AdoMet_MTases"/>
    <property type="match status" value="1"/>
</dbReference>
<reference evidence="2" key="1">
    <citation type="submission" date="2004-02" db="EMBL/GenBank/DDBJ databases">
        <authorList>
            <consortium name="DOE Joint Genome Institute"/>
        </authorList>
    </citation>
    <scope>NUCLEOTIDE SEQUENCE [LARGE SCALE GENOMIC DNA]</scope>
    <source>
        <strain evidence="2">WH 8501</strain>
    </source>
</reference>
<name>Q4C2M8_CROWT</name>
<reference evidence="2" key="2">
    <citation type="submission" date="2005-06" db="EMBL/GenBank/DDBJ databases">
        <title>Sequencing of the draft genome and assembly of Crocosphaera watsonii WH 8501.</title>
        <authorList>
            <consortium name="US DOE Joint Genome Institute (JGI-PGF)"/>
            <person name="Copeland A."/>
            <person name="Lucas S."/>
            <person name="Lapidus A."/>
            <person name="Barry K."/>
            <person name="Detter C."/>
            <person name="Glavina T."/>
            <person name="Hammon N."/>
            <person name="Israni S."/>
            <person name="Pitluck S."/>
            <person name="Richardson P."/>
        </authorList>
    </citation>
    <scope>NUCLEOTIDE SEQUENCE [LARGE SCALE GENOMIC DNA]</scope>
    <source>
        <strain evidence="2">WH 8501</strain>
    </source>
</reference>
<dbReference type="GO" id="GO:0008168">
    <property type="term" value="F:methyltransferase activity"/>
    <property type="evidence" value="ECO:0007669"/>
    <property type="project" value="UniProtKB-KW"/>
</dbReference>
<proteinExistence type="predicted"/>
<dbReference type="PANTHER" id="PTHR34203">
    <property type="entry name" value="METHYLTRANSFERASE, FKBM FAMILY PROTEIN"/>
    <property type="match status" value="1"/>
</dbReference>
<evidence type="ECO:0000313" key="3">
    <source>
        <dbReference type="Proteomes" id="UP000003922"/>
    </source>
</evidence>
<keyword evidence="2" id="KW-0489">Methyltransferase</keyword>
<dbReference type="Pfam" id="PF05050">
    <property type="entry name" value="Methyltransf_21"/>
    <property type="match status" value="1"/>
</dbReference>
<keyword evidence="2" id="KW-0808">Transferase</keyword>
<dbReference type="Gene3D" id="3.40.50.150">
    <property type="entry name" value="Vaccinia Virus protein VP39"/>
    <property type="match status" value="1"/>
</dbReference>
<evidence type="ECO:0000313" key="2">
    <source>
        <dbReference type="EMBL" id="EAM50419.1"/>
    </source>
</evidence>
<dbReference type="InterPro" id="IPR006342">
    <property type="entry name" value="FkbM_mtfrase"/>
</dbReference>
<dbReference type="GeneID" id="88766597"/>
<dbReference type="AlphaFoldDB" id="Q4C2M8"/>